<accession>A0ABP6Z7G9</accession>
<feature type="transmembrane region" description="Helical" evidence="7">
    <location>
        <begin position="214"/>
        <end position="233"/>
    </location>
</feature>
<feature type="transmembrane region" description="Helical" evidence="7">
    <location>
        <begin position="87"/>
        <end position="108"/>
    </location>
</feature>
<feature type="transmembrane region" description="Helical" evidence="7">
    <location>
        <begin position="284"/>
        <end position="307"/>
    </location>
</feature>
<feature type="transmembrane region" description="Helical" evidence="7">
    <location>
        <begin position="253"/>
        <end position="278"/>
    </location>
</feature>
<dbReference type="SUPFAM" id="SSF103473">
    <property type="entry name" value="MFS general substrate transporter"/>
    <property type="match status" value="1"/>
</dbReference>
<feature type="transmembrane region" description="Helical" evidence="7">
    <location>
        <begin position="319"/>
        <end position="337"/>
    </location>
</feature>
<evidence type="ECO:0000256" key="2">
    <source>
        <dbReference type="ARBA" id="ARBA00022448"/>
    </source>
</evidence>
<feature type="transmembrane region" description="Helical" evidence="7">
    <location>
        <begin position="412"/>
        <end position="430"/>
    </location>
</feature>
<dbReference type="InterPro" id="IPR020846">
    <property type="entry name" value="MFS_dom"/>
</dbReference>
<reference evidence="10" key="1">
    <citation type="journal article" date="2019" name="Int. J. Syst. Evol. Microbiol.">
        <title>The Global Catalogue of Microorganisms (GCM) 10K type strain sequencing project: providing services to taxonomists for standard genome sequencing and annotation.</title>
        <authorList>
            <consortium name="The Broad Institute Genomics Platform"/>
            <consortium name="The Broad Institute Genome Sequencing Center for Infectious Disease"/>
            <person name="Wu L."/>
            <person name="Ma J."/>
        </authorList>
    </citation>
    <scope>NUCLEOTIDE SEQUENCE [LARGE SCALE GENOMIC DNA]</scope>
    <source>
        <strain evidence="10">JCM 17326</strain>
    </source>
</reference>
<keyword evidence="4 7" id="KW-0812">Transmembrane</keyword>
<proteinExistence type="predicted"/>
<dbReference type="NCBIfam" id="TIGR00711">
    <property type="entry name" value="efflux_EmrB"/>
    <property type="match status" value="1"/>
</dbReference>
<feature type="transmembrane region" description="Helical" evidence="7">
    <location>
        <begin position="120"/>
        <end position="142"/>
    </location>
</feature>
<protein>
    <submittedName>
        <fullName evidence="9">DHA2 family efflux MFS transporter permease subunit</fullName>
    </submittedName>
</protein>
<feature type="transmembrane region" description="Helical" evidence="7">
    <location>
        <begin position="183"/>
        <end position="202"/>
    </location>
</feature>
<gene>
    <name evidence="9" type="ORF">GCM10022419_098800</name>
</gene>
<comment type="caution">
    <text evidence="9">The sequence shown here is derived from an EMBL/GenBank/DDBJ whole genome shotgun (WGS) entry which is preliminary data.</text>
</comment>
<evidence type="ECO:0000313" key="9">
    <source>
        <dbReference type="EMBL" id="GAA3599302.1"/>
    </source>
</evidence>
<dbReference type="PANTHER" id="PTHR42718">
    <property type="entry name" value="MAJOR FACILITATOR SUPERFAMILY MULTIDRUG TRANSPORTER MFSC"/>
    <property type="match status" value="1"/>
</dbReference>
<dbReference type="InterPro" id="IPR011701">
    <property type="entry name" value="MFS"/>
</dbReference>
<feature type="transmembrane region" description="Helical" evidence="7">
    <location>
        <begin position="343"/>
        <end position="365"/>
    </location>
</feature>
<evidence type="ECO:0000256" key="3">
    <source>
        <dbReference type="ARBA" id="ARBA00022475"/>
    </source>
</evidence>
<keyword evidence="2" id="KW-0813">Transport</keyword>
<evidence type="ECO:0000313" key="10">
    <source>
        <dbReference type="Proteomes" id="UP001500630"/>
    </source>
</evidence>
<dbReference type="InterPro" id="IPR036259">
    <property type="entry name" value="MFS_trans_sf"/>
</dbReference>
<dbReference type="Gene3D" id="1.20.1720.10">
    <property type="entry name" value="Multidrug resistance protein D"/>
    <property type="match status" value="1"/>
</dbReference>
<dbReference type="CDD" id="cd17503">
    <property type="entry name" value="MFS_LmrB_MDR_like"/>
    <property type="match status" value="1"/>
</dbReference>
<feature type="transmembrane region" description="Helical" evidence="7">
    <location>
        <begin position="386"/>
        <end position="406"/>
    </location>
</feature>
<feature type="domain" description="Major facilitator superfamily (MFS) profile" evidence="8">
    <location>
        <begin position="1"/>
        <end position="435"/>
    </location>
</feature>
<evidence type="ECO:0000259" key="8">
    <source>
        <dbReference type="PROSITE" id="PS50850"/>
    </source>
</evidence>
<keyword evidence="5 7" id="KW-1133">Transmembrane helix</keyword>
<keyword evidence="10" id="KW-1185">Reference proteome</keyword>
<feature type="transmembrane region" description="Helical" evidence="7">
    <location>
        <begin position="148"/>
        <end position="171"/>
    </location>
</feature>
<sequence length="445" mass="45653">MLGIVMSMLDTTIVNVALSTLGRELDAGLATTQWVVTGYMLALAVVIPATGWLTDRFGAKRLFVLGVTLFTAGSGLCAASWDAGSLITFRVAQGAAGALLMPVAQTILARAAGPDRMGRVMTLVGVPALLAPVLGPVAGGLIVDHLPWRWIFLINLPVGVASVLISIHRLPADPPRSQGGQRFDFGGLALLGPGLALLVYGLSQAGHTGTFSALGVWGPMAGGALLVALFVGYARRRGERALIPLAYFRDRAFAGAGAVGIMISVSVFGVMLLLPLYYQQVQHHSALAAGLLLAPQGLGTAVSMPIAGMLTDRVGPRRVVVTGMALIALGTLVLTQLPDGMPGWAAALALIVRGLGFGAAMMPAMAAGYRNLPASAAGHGSSVLQIFSRLGGTIGAALMAVILTHTGDFGTAFWWATAITAAGALCALLLPGGTASARNQPKEQQ</sequence>
<comment type="subcellular location">
    <subcellularLocation>
        <location evidence="1">Cell membrane</location>
        <topology evidence="1">Multi-pass membrane protein</topology>
    </subcellularLocation>
</comment>
<evidence type="ECO:0000256" key="4">
    <source>
        <dbReference type="ARBA" id="ARBA00022692"/>
    </source>
</evidence>
<organism evidence="9 10">
    <name type="scientific">Nonomuraea rosea</name>
    <dbReference type="NCBI Taxonomy" id="638574"/>
    <lineage>
        <taxon>Bacteria</taxon>
        <taxon>Bacillati</taxon>
        <taxon>Actinomycetota</taxon>
        <taxon>Actinomycetes</taxon>
        <taxon>Streptosporangiales</taxon>
        <taxon>Streptosporangiaceae</taxon>
        <taxon>Nonomuraea</taxon>
    </lineage>
</organism>
<feature type="transmembrane region" description="Helical" evidence="7">
    <location>
        <begin position="62"/>
        <end position="81"/>
    </location>
</feature>
<name>A0ABP6Z7G9_9ACTN</name>
<dbReference type="PANTHER" id="PTHR42718:SF46">
    <property type="entry name" value="BLR6921 PROTEIN"/>
    <property type="match status" value="1"/>
</dbReference>
<dbReference type="Proteomes" id="UP001500630">
    <property type="component" value="Unassembled WGS sequence"/>
</dbReference>
<evidence type="ECO:0000256" key="1">
    <source>
        <dbReference type="ARBA" id="ARBA00004651"/>
    </source>
</evidence>
<evidence type="ECO:0000256" key="6">
    <source>
        <dbReference type="ARBA" id="ARBA00023136"/>
    </source>
</evidence>
<dbReference type="Gene3D" id="1.20.1250.20">
    <property type="entry name" value="MFS general substrate transporter like domains"/>
    <property type="match status" value="1"/>
</dbReference>
<keyword evidence="3" id="KW-1003">Cell membrane</keyword>
<dbReference type="EMBL" id="BAABDQ010000034">
    <property type="protein sequence ID" value="GAA3599302.1"/>
    <property type="molecule type" value="Genomic_DNA"/>
</dbReference>
<dbReference type="InterPro" id="IPR004638">
    <property type="entry name" value="EmrB-like"/>
</dbReference>
<feature type="transmembrane region" description="Helical" evidence="7">
    <location>
        <begin position="34"/>
        <end position="53"/>
    </location>
</feature>
<evidence type="ECO:0000256" key="5">
    <source>
        <dbReference type="ARBA" id="ARBA00022989"/>
    </source>
</evidence>
<keyword evidence="6 7" id="KW-0472">Membrane</keyword>
<dbReference type="PROSITE" id="PS50850">
    <property type="entry name" value="MFS"/>
    <property type="match status" value="1"/>
</dbReference>
<evidence type="ECO:0000256" key="7">
    <source>
        <dbReference type="SAM" id="Phobius"/>
    </source>
</evidence>
<dbReference type="Pfam" id="PF07690">
    <property type="entry name" value="MFS_1"/>
    <property type="match status" value="2"/>
</dbReference>